<dbReference type="SUPFAM" id="SSF48403">
    <property type="entry name" value="Ankyrin repeat"/>
    <property type="match status" value="1"/>
</dbReference>
<dbReference type="OrthoDB" id="366390at2759"/>
<dbReference type="PROSITE" id="PS50297">
    <property type="entry name" value="ANK_REP_REGION"/>
    <property type="match status" value="1"/>
</dbReference>
<feature type="repeat" description="ANK" evidence="3">
    <location>
        <begin position="163"/>
        <end position="195"/>
    </location>
</feature>
<dbReference type="PANTHER" id="PTHR24198">
    <property type="entry name" value="ANKYRIN REPEAT AND PROTEIN KINASE DOMAIN-CONTAINING PROTEIN"/>
    <property type="match status" value="1"/>
</dbReference>
<dbReference type="Proteomes" id="UP000326924">
    <property type="component" value="Unassembled WGS sequence"/>
</dbReference>
<evidence type="ECO:0000256" key="2">
    <source>
        <dbReference type="ARBA" id="ARBA00023043"/>
    </source>
</evidence>
<dbReference type="PROSITE" id="PS50088">
    <property type="entry name" value="ANK_REPEAT"/>
    <property type="match status" value="3"/>
</dbReference>
<dbReference type="InParanoid" id="A0A5J5EIM1"/>
<dbReference type="InterPro" id="IPR002110">
    <property type="entry name" value="Ankyrin_rpt"/>
</dbReference>
<keyword evidence="5" id="KW-1185">Reference proteome</keyword>
<feature type="repeat" description="ANK" evidence="3">
    <location>
        <begin position="218"/>
        <end position="250"/>
    </location>
</feature>
<sequence length="436" mass="50139">MSYQRLPNELRLRIAEELTDPSDWAALQRVDRATYRLLAWRFAKRFNFPKAWLPQANDDSILHNDWTDDGWDTEDEEDLWDVWEMMTDSEEEDMPSWWFAQTTGTWFDADDDDDRRRVRVLWQDVLIRACEQGHLRLAKLAKRKGADVNKDEEWYMDRMDGWRWPAPLVAAAANGHLHIINWLLDSGANIEETGYYNPKYTAMTNDELGEIFEENEGKKWGPLIAAAYFAQPEAVKLLLARGAKVDALDRGKHQAIHWAVVKSQDPDIFPVYREIVEILLANGASPDARAGYVLQPPVLLCAGTNTQMLELLINHGADIHIKSEERWLMDGRYDYPALLCCIVKNRETKEQIANIPSMKLLLDKGLPVNVTDNCGWTALHYAAYRGLRDACEFLLSRGADPRLRDTEEEKTPAMRARQKGFEGLAQYLDDVAACMH</sequence>
<name>A0A5J5EIM1_9PEZI</name>
<feature type="repeat" description="ANK" evidence="3">
    <location>
        <begin position="374"/>
        <end position="406"/>
    </location>
</feature>
<evidence type="ECO:0000256" key="3">
    <source>
        <dbReference type="PROSITE-ProRule" id="PRU00023"/>
    </source>
</evidence>
<dbReference type="PANTHER" id="PTHR24198:SF194">
    <property type="entry name" value="INVERSIN-A"/>
    <property type="match status" value="1"/>
</dbReference>
<dbReference type="InterPro" id="IPR036770">
    <property type="entry name" value="Ankyrin_rpt-contain_sf"/>
</dbReference>
<accession>A0A5J5EIM1</accession>
<gene>
    <name evidence="4" type="ORF">FN846DRAFT_972312</name>
</gene>
<dbReference type="Gene3D" id="1.25.40.20">
    <property type="entry name" value="Ankyrin repeat-containing domain"/>
    <property type="match status" value="2"/>
</dbReference>
<dbReference type="SMART" id="SM00248">
    <property type="entry name" value="ANK"/>
    <property type="match status" value="7"/>
</dbReference>
<protein>
    <submittedName>
        <fullName evidence="4">Ankyrin repeat-containing domain protein</fullName>
    </submittedName>
</protein>
<dbReference type="Pfam" id="PF00023">
    <property type="entry name" value="Ank"/>
    <property type="match status" value="1"/>
</dbReference>
<reference evidence="4 5" key="1">
    <citation type="submission" date="2019-09" db="EMBL/GenBank/DDBJ databases">
        <title>Draft genome of the ectomycorrhizal ascomycete Sphaerosporella brunnea.</title>
        <authorList>
            <consortium name="DOE Joint Genome Institute"/>
            <person name="Benucci G.M."/>
            <person name="Marozzi G."/>
            <person name="Antonielli L."/>
            <person name="Sanchez S."/>
            <person name="Marco P."/>
            <person name="Wang X."/>
            <person name="Falini L.B."/>
            <person name="Barry K."/>
            <person name="Haridas S."/>
            <person name="Lipzen A."/>
            <person name="Labutti K."/>
            <person name="Grigoriev I.V."/>
            <person name="Murat C."/>
            <person name="Martin F."/>
            <person name="Albertini E."/>
            <person name="Donnini D."/>
            <person name="Bonito G."/>
        </authorList>
    </citation>
    <scope>NUCLEOTIDE SEQUENCE [LARGE SCALE GENOMIC DNA]</scope>
    <source>
        <strain evidence="4 5">Sb_GMNB300</strain>
    </source>
</reference>
<keyword evidence="2 3" id="KW-0040">ANK repeat</keyword>
<evidence type="ECO:0000256" key="1">
    <source>
        <dbReference type="ARBA" id="ARBA00022737"/>
    </source>
</evidence>
<comment type="caution">
    <text evidence="4">The sequence shown here is derived from an EMBL/GenBank/DDBJ whole genome shotgun (WGS) entry which is preliminary data.</text>
</comment>
<dbReference type="AlphaFoldDB" id="A0A5J5EIM1"/>
<proteinExistence type="predicted"/>
<evidence type="ECO:0000313" key="4">
    <source>
        <dbReference type="EMBL" id="KAA8894859.1"/>
    </source>
</evidence>
<evidence type="ECO:0000313" key="5">
    <source>
        <dbReference type="Proteomes" id="UP000326924"/>
    </source>
</evidence>
<dbReference type="Pfam" id="PF12796">
    <property type="entry name" value="Ank_2"/>
    <property type="match status" value="2"/>
</dbReference>
<keyword evidence="1" id="KW-0677">Repeat</keyword>
<dbReference type="EMBL" id="VXIS01000305">
    <property type="protein sequence ID" value="KAA8894859.1"/>
    <property type="molecule type" value="Genomic_DNA"/>
</dbReference>
<organism evidence="4 5">
    <name type="scientific">Sphaerosporella brunnea</name>
    <dbReference type="NCBI Taxonomy" id="1250544"/>
    <lineage>
        <taxon>Eukaryota</taxon>
        <taxon>Fungi</taxon>
        <taxon>Dikarya</taxon>
        <taxon>Ascomycota</taxon>
        <taxon>Pezizomycotina</taxon>
        <taxon>Pezizomycetes</taxon>
        <taxon>Pezizales</taxon>
        <taxon>Pyronemataceae</taxon>
        <taxon>Sphaerosporella</taxon>
    </lineage>
</organism>